<accession>A0ABS2DM37</accession>
<keyword evidence="3" id="KW-1185">Reference proteome</keyword>
<feature type="transmembrane region" description="Helical" evidence="1">
    <location>
        <begin position="108"/>
        <end position="125"/>
    </location>
</feature>
<feature type="transmembrane region" description="Helical" evidence="1">
    <location>
        <begin position="12"/>
        <end position="31"/>
    </location>
</feature>
<name>A0ABS2DM37_9BACI</name>
<protein>
    <submittedName>
        <fullName evidence="2">DUF2254 domain-containing protein</fullName>
    </submittedName>
</protein>
<feature type="transmembrane region" description="Helical" evidence="1">
    <location>
        <begin position="134"/>
        <end position="156"/>
    </location>
</feature>
<reference evidence="2 3" key="1">
    <citation type="submission" date="2021-02" db="EMBL/GenBank/DDBJ databases">
        <title>Bacillus sp. RD4P76, an endophyte from a halophyte.</title>
        <authorList>
            <person name="Sun J.-Q."/>
        </authorList>
    </citation>
    <scope>NUCLEOTIDE SEQUENCE [LARGE SCALE GENOMIC DNA]</scope>
    <source>
        <strain evidence="2 3">RD4P76</strain>
    </source>
</reference>
<dbReference type="Pfam" id="PF10011">
    <property type="entry name" value="DUF2254"/>
    <property type="match status" value="1"/>
</dbReference>
<dbReference type="RefSeq" id="WP_204205038.1">
    <property type="nucleotide sequence ID" value="NZ_JAFELM010000043.1"/>
</dbReference>
<evidence type="ECO:0000256" key="1">
    <source>
        <dbReference type="SAM" id="Phobius"/>
    </source>
</evidence>
<dbReference type="EMBL" id="JAFELM010000043">
    <property type="protein sequence ID" value="MBM6619565.1"/>
    <property type="molecule type" value="Genomic_DNA"/>
</dbReference>
<keyword evidence="1" id="KW-1133">Transmembrane helix</keyword>
<evidence type="ECO:0000313" key="3">
    <source>
        <dbReference type="Proteomes" id="UP001518925"/>
    </source>
</evidence>
<organism evidence="2 3">
    <name type="scientific">Bacillus suaedaesalsae</name>
    <dbReference type="NCBI Taxonomy" id="2810349"/>
    <lineage>
        <taxon>Bacteria</taxon>
        <taxon>Bacillati</taxon>
        <taxon>Bacillota</taxon>
        <taxon>Bacilli</taxon>
        <taxon>Bacillales</taxon>
        <taxon>Bacillaceae</taxon>
        <taxon>Bacillus</taxon>
    </lineage>
</organism>
<keyword evidence="1" id="KW-0812">Transmembrane</keyword>
<feature type="transmembrane region" description="Helical" evidence="1">
    <location>
        <begin position="69"/>
        <end position="88"/>
    </location>
</feature>
<proteinExistence type="predicted"/>
<dbReference type="Proteomes" id="UP001518925">
    <property type="component" value="Unassembled WGS sequence"/>
</dbReference>
<sequence length="438" mass="50205">MMKIWLKIRSSIWYIPFIYSVISVLLAILSFYVDDILAHHPTYYDHIPIIFLADIDLALTVLSSIATSLLTMTTITFSSIMIVLTTFLSQFSPRTLQNFITDPSTQRVLGIFISGFIYSIILLLLTRETDVHQLFITPTLAVIYVLVCLVFFVFFIHHVSSWIQVSNLIFDITTNTLKAIHEQFKDKKDVTGDAPWDDWEYGDILSREPHRIFAKESGYIQLIDKDGLLQQTEKDEVIVRVEKRLGELVDIDTPILSVWKMGQVESSENYLQFLTLGKERAPIQDIEFGITKLVEIALRAISPATNDPNTAINCIAQLGKILTILGTKNLPKAFINDGNRNLRIILQQPDFGEYLYKAFYQIRLYGKSDISIIIALFKALLEIAEGNDNEIKKEVWCFAKYIVEGLQQETLLSLDKRYINEKLKTLAKKTSQKEELFI</sequence>
<keyword evidence="1" id="KW-0472">Membrane</keyword>
<dbReference type="InterPro" id="IPR018723">
    <property type="entry name" value="DUF2254_membrane"/>
</dbReference>
<evidence type="ECO:0000313" key="2">
    <source>
        <dbReference type="EMBL" id="MBM6619565.1"/>
    </source>
</evidence>
<gene>
    <name evidence="2" type="ORF">JR050_18035</name>
</gene>
<comment type="caution">
    <text evidence="2">The sequence shown here is derived from an EMBL/GenBank/DDBJ whole genome shotgun (WGS) entry which is preliminary data.</text>
</comment>